<dbReference type="InterPro" id="IPR008974">
    <property type="entry name" value="TRAF-like"/>
</dbReference>
<dbReference type="SMART" id="SM00061">
    <property type="entry name" value="MATH"/>
    <property type="match status" value="1"/>
</dbReference>
<keyword evidence="7" id="KW-0378">Hydrolase</keyword>
<dbReference type="EMBL" id="CABPRJ010001907">
    <property type="protein sequence ID" value="VVC40693.1"/>
    <property type="molecule type" value="Genomic_DNA"/>
</dbReference>
<organism evidence="7 8">
    <name type="scientific">Cinara cedri</name>
    <dbReference type="NCBI Taxonomy" id="506608"/>
    <lineage>
        <taxon>Eukaryota</taxon>
        <taxon>Metazoa</taxon>
        <taxon>Ecdysozoa</taxon>
        <taxon>Arthropoda</taxon>
        <taxon>Hexapoda</taxon>
        <taxon>Insecta</taxon>
        <taxon>Pterygota</taxon>
        <taxon>Neoptera</taxon>
        <taxon>Paraneoptera</taxon>
        <taxon>Hemiptera</taxon>
        <taxon>Sternorrhyncha</taxon>
        <taxon>Aphidomorpha</taxon>
        <taxon>Aphidoidea</taxon>
        <taxon>Aphididae</taxon>
        <taxon>Lachninae</taxon>
        <taxon>Cinara</taxon>
    </lineage>
</organism>
<dbReference type="SUPFAM" id="SSF49599">
    <property type="entry name" value="TRAF domain-like"/>
    <property type="match status" value="1"/>
</dbReference>
<dbReference type="GO" id="GO:0031647">
    <property type="term" value="P:regulation of protein stability"/>
    <property type="evidence" value="ECO:0007669"/>
    <property type="project" value="TreeGrafter"/>
</dbReference>
<dbReference type="GO" id="GO:0005634">
    <property type="term" value="C:nucleus"/>
    <property type="evidence" value="ECO:0007669"/>
    <property type="project" value="TreeGrafter"/>
</dbReference>
<evidence type="ECO:0000256" key="3">
    <source>
        <dbReference type="ARBA" id="ARBA00031500"/>
    </source>
</evidence>
<dbReference type="SUPFAM" id="SSF54001">
    <property type="entry name" value="Cysteine proteinases"/>
    <property type="match status" value="1"/>
</dbReference>
<dbReference type="InterPro" id="IPR028889">
    <property type="entry name" value="USP"/>
</dbReference>
<dbReference type="InterPro" id="IPR038765">
    <property type="entry name" value="Papain-like_cys_pep_sf"/>
</dbReference>
<feature type="domain" description="MATH" evidence="5">
    <location>
        <begin position="45"/>
        <end position="175"/>
    </location>
</feature>
<reference evidence="7 8" key="1">
    <citation type="submission" date="2019-08" db="EMBL/GenBank/DDBJ databases">
        <authorList>
            <person name="Alioto T."/>
            <person name="Alioto T."/>
            <person name="Gomez Garrido J."/>
        </authorList>
    </citation>
    <scope>NUCLEOTIDE SEQUENCE [LARGE SCALE GENOMIC DNA]</scope>
</reference>
<evidence type="ECO:0000259" key="6">
    <source>
        <dbReference type="PROSITE" id="PS50235"/>
    </source>
</evidence>
<evidence type="ECO:0000256" key="2">
    <source>
        <dbReference type="ARBA" id="ARBA00021393"/>
    </source>
</evidence>
<dbReference type="Pfam" id="PF22486">
    <property type="entry name" value="MATH_2"/>
    <property type="match status" value="1"/>
</dbReference>
<comment type="similarity">
    <text evidence="1">Belongs to the peptidase C19 family.</text>
</comment>
<proteinExistence type="inferred from homology"/>
<keyword evidence="8" id="KW-1185">Reference proteome</keyword>
<dbReference type="PANTHER" id="PTHR24006">
    <property type="entry name" value="UBIQUITIN CARBOXYL-TERMINAL HYDROLASE"/>
    <property type="match status" value="1"/>
</dbReference>
<protein>
    <recommendedName>
        <fullName evidence="2">Ubiquitin carboxyl-terminal hydrolase 7</fullName>
    </recommendedName>
    <alternativeName>
        <fullName evidence="4">Ubiquitin thioesterase 7</fullName>
    </alternativeName>
    <alternativeName>
        <fullName evidence="3">Ubiquitin-specific-processing protease 7</fullName>
    </alternativeName>
</protein>
<name>A0A5E4NGN0_9HEMI</name>
<dbReference type="GO" id="GO:0005829">
    <property type="term" value="C:cytosol"/>
    <property type="evidence" value="ECO:0007669"/>
    <property type="project" value="TreeGrafter"/>
</dbReference>
<dbReference type="PANTHER" id="PTHR24006:SF644">
    <property type="entry name" value="UBIQUITIN CARBOXYL-TERMINAL HYDROLASE 7"/>
    <property type="match status" value="1"/>
</dbReference>
<dbReference type="InterPro" id="IPR002083">
    <property type="entry name" value="MATH/TRAF_dom"/>
</dbReference>
<dbReference type="Proteomes" id="UP000325440">
    <property type="component" value="Unassembled WGS sequence"/>
</dbReference>
<dbReference type="GO" id="GO:0004843">
    <property type="term" value="F:cysteine-type deubiquitinase activity"/>
    <property type="evidence" value="ECO:0007669"/>
    <property type="project" value="InterPro"/>
</dbReference>
<gene>
    <name evidence="7" type="ORF">CINCED_3A016477</name>
</gene>
<evidence type="ECO:0000313" key="8">
    <source>
        <dbReference type="Proteomes" id="UP000325440"/>
    </source>
</evidence>
<dbReference type="Gene3D" id="3.90.70.10">
    <property type="entry name" value="Cysteine proteinases"/>
    <property type="match status" value="1"/>
</dbReference>
<evidence type="ECO:0000256" key="1">
    <source>
        <dbReference type="ARBA" id="ARBA00009085"/>
    </source>
</evidence>
<dbReference type="PROSITE" id="PS50235">
    <property type="entry name" value="USP_3"/>
    <property type="match status" value="1"/>
</dbReference>
<sequence length="521" mass="60963">MARRGKRRNMSTSPVARIMNHMVEPDSQNKIPEKMDVVEDNSRPEATFQFVMENFSELKEQRMSQPFYVRNLPWNIMVVQKEVRKSWIEPSMTAVAFFLQCAVDSKNTPWSVYATAQLRILAQKKRCHSFVREIQHIFCEQENDWGYHCFMLWKDVINKSKGYIKNDTVIFEVTVMANVAHGLDWDSKKYTGYIGLKNQGETCYMNSLLQALYFTNQLRKAVYKMPTESDDSNKSVTLGLQRLFHDLQLYDEPVDSKKLINNFGWGKVNLYIQHNVQPFLRILLDKLDNKMKGTCVEGTISKLFEGKLISYINCKNVDCTSTRTETFYSIQLNIKGKKNIYKAFNDYIQADILDGYRQYHAGEYGLQDAEKGVIFESFPTVLYLHLGRFRFNPSTLSFDKLDDRFEFYDKINLDRYLKVKEDTPANYILHAVFVENDYNYGGYNVVFINTKGDDQWYIFDNDVVSRCSKKEAIEHNFGGNDRNKEIMSIKPCKNAYMLVYIRDSELKNVLQEVTVNDIPKE</sequence>
<dbReference type="Gene3D" id="2.60.210.10">
    <property type="entry name" value="Apoptosis, Tumor Necrosis Factor Receptor Associated Protein 2, Chain A"/>
    <property type="match status" value="1"/>
</dbReference>
<dbReference type="AlphaFoldDB" id="A0A5E4NGN0"/>
<dbReference type="OrthoDB" id="289038at2759"/>
<evidence type="ECO:0000256" key="4">
    <source>
        <dbReference type="ARBA" id="ARBA00031508"/>
    </source>
</evidence>
<evidence type="ECO:0000259" key="5">
    <source>
        <dbReference type="PROSITE" id="PS50144"/>
    </source>
</evidence>
<dbReference type="Pfam" id="PF00443">
    <property type="entry name" value="UCH"/>
    <property type="match status" value="1"/>
</dbReference>
<dbReference type="PROSITE" id="PS50144">
    <property type="entry name" value="MATH"/>
    <property type="match status" value="1"/>
</dbReference>
<dbReference type="InterPro" id="IPR050164">
    <property type="entry name" value="Peptidase_C19"/>
</dbReference>
<evidence type="ECO:0000313" key="7">
    <source>
        <dbReference type="EMBL" id="VVC40693.1"/>
    </source>
</evidence>
<accession>A0A5E4NGN0</accession>
<dbReference type="GO" id="GO:0016579">
    <property type="term" value="P:protein deubiquitination"/>
    <property type="evidence" value="ECO:0007669"/>
    <property type="project" value="InterPro"/>
</dbReference>
<feature type="domain" description="USP" evidence="6">
    <location>
        <begin position="194"/>
        <end position="503"/>
    </location>
</feature>
<dbReference type="InterPro" id="IPR001394">
    <property type="entry name" value="Peptidase_C19_UCH"/>
</dbReference>